<feature type="region of interest" description="Disordered" evidence="1">
    <location>
        <begin position="214"/>
        <end position="238"/>
    </location>
</feature>
<evidence type="ECO:0000256" key="1">
    <source>
        <dbReference type="SAM" id="MobiDB-lite"/>
    </source>
</evidence>
<feature type="compositionally biased region" description="Low complexity" evidence="1">
    <location>
        <begin position="36"/>
        <end position="51"/>
    </location>
</feature>
<accession>A0A5J5EHM3</accession>
<dbReference type="EMBL" id="VXIS01000325">
    <property type="protein sequence ID" value="KAA8894613.1"/>
    <property type="molecule type" value="Genomic_DNA"/>
</dbReference>
<reference evidence="2 3" key="1">
    <citation type="submission" date="2019-09" db="EMBL/GenBank/DDBJ databases">
        <title>Draft genome of the ectomycorrhizal ascomycete Sphaerosporella brunnea.</title>
        <authorList>
            <consortium name="DOE Joint Genome Institute"/>
            <person name="Benucci G.M."/>
            <person name="Marozzi G."/>
            <person name="Antonielli L."/>
            <person name="Sanchez S."/>
            <person name="Marco P."/>
            <person name="Wang X."/>
            <person name="Falini L.B."/>
            <person name="Barry K."/>
            <person name="Haridas S."/>
            <person name="Lipzen A."/>
            <person name="Labutti K."/>
            <person name="Grigoriev I.V."/>
            <person name="Murat C."/>
            <person name="Martin F."/>
            <person name="Albertini E."/>
            <person name="Donnini D."/>
            <person name="Bonito G."/>
        </authorList>
    </citation>
    <scope>NUCLEOTIDE SEQUENCE [LARGE SCALE GENOMIC DNA]</scope>
    <source>
        <strain evidence="2 3">Sb_GMNB300</strain>
    </source>
</reference>
<feature type="compositionally biased region" description="Polar residues" evidence="1">
    <location>
        <begin position="19"/>
        <end position="33"/>
    </location>
</feature>
<dbReference type="Proteomes" id="UP000326924">
    <property type="component" value="Unassembled WGS sequence"/>
</dbReference>
<gene>
    <name evidence="2" type="ORF">FN846DRAFT_912707</name>
</gene>
<proteinExistence type="predicted"/>
<evidence type="ECO:0000313" key="2">
    <source>
        <dbReference type="EMBL" id="KAA8894613.1"/>
    </source>
</evidence>
<feature type="region of interest" description="Disordered" evidence="1">
    <location>
        <begin position="170"/>
        <end position="198"/>
    </location>
</feature>
<name>A0A5J5EHM3_9PEZI</name>
<comment type="caution">
    <text evidence="2">The sequence shown here is derived from an EMBL/GenBank/DDBJ whole genome shotgun (WGS) entry which is preliminary data.</text>
</comment>
<evidence type="ECO:0000313" key="3">
    <source>
        <dbReference type="Proteomes" id="UP000326924"/>
    </source>
</evidence>
<feature type="region of interest" description="Disordered" evidence="1">
    <location>
        <begin position="1"/>
        <end position="88"/>
    </location>
</feature>
<dbReference type="AlphaFoldDB" id="A0A5J5EHM3"/>
<organism evidence="2 3">
    <name type="scientific">Sphaerosporella brunnea</name>
    <dbReference type="NCBI Taxonomy" id="1250544"/>
    <lineage>
        <taxon>Eukaryota</taxon>
        <taxon>Fungi</taxon>
        <taxon>Dikarya</taxon>
        <taxon>Ascomycota</taxon>
        <taxon>Pezizomycotina</taxon>
        <taxon>Pezizomycetes</taxon>
        <taxon>Pezizales</taxon>
        <taxon>Pyronemataceae</taxon>
        <taxon>Sphaerosporella</taxon>
    </lineage>
</organism>
<sequence length="599" mass="65903">MPPTPSARQRSRAEPATPSRPSEGNPAINQQRPRASESASGSTSGRLSSRAEGSRPASVATVAETEGSTTAERTPNPRPHATIDDATPEEYAIIARALESARTAGPMVTLHLGDHLFFLPNAMHQPTPGEMQFVGPHILPFAHYVPSGQLRRVTACPVLREVYRQHGISPPGAARDAVANSPNGARPRAGTGSSISEHERVQEREIFAAMRDTNGITTDEKEETGGTGNGEAPTPPPPVLKSILKGARSLSRAEAVGKSVSTGNLPSADAAAFRKMEEILNGHREKPKIAIHRASTSDIPHGNADEQREHIIIDIDSNRRYSVDDPRPVTIRDQGLKAWAAEVLPMIFAGRRQVRWRDPSIADYREPEDSWWWQIPDVEDTFEPGPSGRVAYRYSYLSGSLVPECAEENADHEPADCEPADCEPAACEPADCEPADCESPPPPAEAPVVPLWEDVVPPTPPTFGQRIREFLHRLLLHESDQEQIGQLSLTNVIERVYHHPVLTDKVRPFLLKHLVFYPWHVVRQLWVRGWFTEITLAFSIGMVILCQWVCGHFFPLIQPLSFWEGPAPLANGSAPWGATYFLTGLPINQTIKAQELLRI</sequence>
<keyword evidence="3" id="KW-1185">Reference proteome</keyword>
<dbReference type="InParanoid" id="A0A5J5EHM3"/>
<protein>
    <submittedName>
        <fullName evidence="2">Uncharacterized protein</fullName>
    </submittedName>
</protein>